<keyword evidence="3" id="KW-1185">Reference proteome</keyword>
<dbReference type="AlphaFoldDB" id="A0A225WNT8"/>
<organism evidence="2 3">
    <name type="scientific">Phytophthora megakarya</name>
    <dbReference type="NCBI Taxonomy" id="4795"/>
    <lineage>
        <taxon>Eukaryota</taxon>
        <taxon>Sar</taxon>
        <taxon>Stramenopiles</taxon>
        <taxon>Oomycota</taxon>
        <taxon>Peronosporomycetes</taxon>
        <taxon>Peronosporales</taxon>
        <taxon>Peronosporaceae</taxon>
        <taxon>Phytophthora</taxon>
    </lineage>
</organism>
<reference evidence="3" key="1">
    <citation type="submission" date="2017-03" db="EMBL/GenBank/DDBJ databases">
        <title>Phytopthora megakarya and P. palmivora, two closely related causual agents of cacao black pod achieved similar genome size and gene model numbers by different mechanisms.</title>
        <authorList>
            <person name="Ali S."/>
            <person name="Shao J."/>
            <person name="Larry D.J."/>
            <person name="Kronmiller B."/>
            <person name="Shen D."/>
            <person name="Strem M.D."/>
            <person name="Melnick R.L."/>
            <person name="Guiltinan M.J."/>
            <person name="Tyler B.M."/>
            <person name="Meinhardt L.W."/>
            <person name="Bailey B.A."/>
        </authorList>
    </citation>
    <scope>NUCLEOTIDE SEQUENCE [LARGE SCALE GENOMIC DNA]</scope>
    <source>
        <strain evidence="3">zdho120</strain>
    </source>
</reference>
<keyword evidence="1" id="KW-0812">Transmembrane</keyword>
<evidence type="ECO:0000313" key="2">
    <source>
        <dbReference type="EMBL" id="OWZ18968.1"/>
    </source>
</evidence>
<feature type="transmembrane region" description="Helical" evidence="1">
    <location>
        <begin position="66"/>
        <end position="92"/>
    </location>
</feature>
<keyword evidence="1" id="KW-1133">Transmembrane helix</keyword>
<dbReference type="Proteomes" id="UP000198211">
    <property type="component" value="Unassembled WGS sequence"/>
</dbReference>
<evidence type="ECO:0000313" key="3">
    <source>
        <dbReference type="Proteomes" id="UP000198211"/>
    </source>
</evidence>
<accession>A0A225WNT8</accession>
<evidence type="ECO:0000256" key="1">
    <source>
        <dbReference type="SAM" id="Phobius"/>
    </source>
</evidence>
<dbReference type="EMBL" id="NBNE01000509">
    <property type="protein sequence ID" value="OWZ18968.1"/>
    <property type="molecule type" value="Genomic_DNA"/>
</dbReference>
<keyword evidence="1" id="KW-0472">Membrane</keyword>
<sequence length="152" mass="17580">MSFEITADGRLGFLIERYSAVEFQDLIAYRTSTHRFAVPPALIPSDPYLVFFVVEKKEPSISRWHWILQLFLIATCAGVIWICCWIHTFSIFPSESGLISRANLADSQFHRREPADLIDDLAKCDAADPWHTHYRLRHAGRPARRIERLVVI</sequence>
<dbReference type="OrthoDB" id="125247at2759"/>
<proteinExistence type="predicted"/>
<gene>
    <name evidence="2" type="ORF">PHMEG_0006856</name>
</gene>
<name>A0A225WNT8_9STRA</name>
<comment type="caution">
    <text evidence="2">The sequence shown here is derived from an EMBL/GenBank/DDBJ whole genome shotgun (WGS) entry which is preliminary data.</text>
</comment>
<protein>
    <submittedName>
        <fullName evidence="2">Uncharacterized protein</fullName>
    </submittedName>
</protein>